<feature type="compositionally biased region" description="Basic and acidic residues" evidence="2">
    <location>
        <begin position="43"/>
        <end position="57"/>
    </location>
</feature>
<evidence type="ECO:0000256" key="2">
    <source>
        <dbReference type="SAM" id="MobiDB-lite"/>
    </source>
</evidence>
<reference evidence="4 5" key="1">
    <citation type="submission" date="2020-08" db="EMBL/GenBank/DDBJ databases">
        <title>A Genomic Blueprint of the Chicken Gut Microbiome.</title>
        <authorList>
            <person name="Gilroy R."/>
            <person name="Ravi A."/>
            <person name="Getino M."/>
            <person name="Pursley I."/>
            <person name="Horton D.L."/>
            <person name="Alikhan N.-F."/>
            <person name="Baker D."/>
            <person name="Gharbi K."/>
            <person name="Hall N."/>
            <person name="Watson M."/>
            <person name="Adriaenssens E.M."/>
            <person name="Foster-Nyarko E."/>
            <person name="Jarju S."/>
            <person name="Secka A."/>
            <person name="Antonio M."/>
            <person name="Oren A."/>
            <person name="Chaudhuri R."/>
            <person name="La Ragione R.M."/>
            <person name="Hildebrand F."/>
            <person name="Pallen M.J."/>
        </authorList>
    </citation>
    <scope>NUCLEOTIDE SEQUENCE [LARGE SCALE GENOMIC DNA]</scope>
    <source>
        <strain evidence="4 5">Sa2YVA2</strain>
    </source>
</reference>
<dbReference type="InterPro" id="IPR054612">
    <property type="entry name" value="Phage_capsid-like_C"/>
</dbReference>
<feature type="region of interest" description="Disordered" evidence="2">
    <location>
        <begin position="43"/>
        <end position="69"/>
    </location>
</feature>
<dbReference type="EMBL" id="JACSQN010000005">
    <property type="protein sequence ID" value="MBD7984414.1"/>
    <property type="molecule type" value="Genomic_DNA"/>
</dbReference>
<name>A0ABR8U8Q2_9BACL</name>
<dbReference type="RefSeq" id="WP_191694104.1">
    <property type="nucleotide sequence ID" value="NZ_JACSQN010000005.1"/>
</dbReference>
<protein>
    <submittedName>
        <fullName evidence="4">Phage major capsid protein</fullName>
    </submittedName>
</protein>
<sequence length="413" mass="46905">MNRLEEIKARLEEIRSMLDDAEKRGKTSFADLEKEVRELKEEQAELETRARMKKEMEDLNSGKTEGRTIETFNSGTTEKTDFRSLKWDKVIELDEYRSAWAKEMMGQNLSQEEREVLDKANTEYRDFTHTTENSQILIPKTVAAGIWKRAEEEYPLWADVRKFRVRGNLTMMKGSGSQNARWYDEDTKVETDKMEFGHLNLTGHELAKAIQVTWKLKKMAIQEFEAYIIREIGDRMGISLSKAVYEGKGQPSASEFKPEPYGIKTRLAAESLTPQIIQLEAELTYKDLTSMMGGLFSSYVNGATIYANNATIWSVLANVVDGQKRPMFVADVMAGGVGRIFGRTIKADATIPDGEILLGNLGQGYVANINEDITMYRQDHVRDRLTDYMGYAIVDGDVLDNKAFVIIKPVAIP</sequence>
<feature type="domain" description="Phage capsid-like C-terminal" evidence="3">
    <location>
        <begin position="136"/>
        <end position="408"/>
    </location>
</feature>
<evidence type="ECO:0000256" key="1">
    <source>
        <dbReference type="ARBA" id="ARBA00004328"/>
    </source>
</evidence>
<gene>
    <name evidence="4" type="ORF">H9649_07475</name>
</gene>
<dbReference type="NCBIfam" id="TIGR01554">
    <property type="entry name" value="major_cap_HK97"/>
    <property type="match status" value="1"/>
</dbReference>
<comment type="caution">
    <text evidence="4">The sequence shown here is derived from an EMBL/GenBank/DDBJ whole genome shotgun (WGS) entry which is preliminary data.</text>
</comment>
<accession>A0ABR8U8Q2</accession>
<evidence type="ECO:0000313" key="4">
    <source>
        <dbReference type="EMBL" id="MBD7984414.1"/>
    </source>
</evidence>
<dbReference type="InterPro" id="IPR024455">
    <property type="entry name" value="Phage_capsid"/>
</dbReference>
<dbReference type="Proteomes" id="UP000626786">
    <property type="component" value="Unassembled WGS sequence"/>
</dbReference>
<comment type="subcellular location">
    <subcellularLocation>
        <location evidence="1">Virion</location>
    </subcellularLocation>
</comment>
<evidence type="ECO:0000259" key="3">
    <source>
        <dbReference type="Pfam" id="PF05065"/>
    </source>
</evidence>
<dbReference type="Pfam" id="PF05065">
    <property type="entry name" value="Phage_capsid"/>
    <property type="match status" value="1"/>
</dbReference>
<proteinExistence type="predicted"/>
<keyword evidence="5" id="KW-1185">Reference proteome</keyword>
<dbReference type="SUPFAM" id="SSF56563">
    <property type="entry name" value="Major capsid protein gp5"/>
    <property type="match status" value="1"/>
</dbReference>
<evidence type="ECO:0000313" key="5">
    <source>
        <dbReference type="Proteomes" id="UP000626786"/>
    </source>
</evidence>
<organism evidence="4 5">
    <name type="scientific">Sporosarcina quadrami</name>
    <dbReference type="NCBI Taxonomy" id="2762234"/>
    <lineage>
        <taxon>Bacteria</taxon>
        <taxon>Bacillati</taxon>
        <taxon>Bacillota</taxon>
        <taxon>Bacilli</taxon>
        <taxon>Bacillales</taxon>
        <taxon>Caryophanaceae</taxon>
        <taxon>Sporosarcina</taxon>
    </lineage>
</organism>